<evidence type="ECO:0000256" key="1">
    <source>
        <dbReference type="SAM" id="MobiDB-lite"/>
    </source>
</evidence>
<feature type="region of interest" description="Disordered" evidence="1">
    <location>
        <begin position="309"/>
        <end position="336"/>
    </location>
</feature>
<name>A0AAT9JFC5_9VIRU</name>
<evidence type="ECO:0000313" key="2">
    <source>
        <dbReference type="EMBL" id="DBA56802.1"/>
    </source>
</evidence>
<protein>
    <submittedName>
        <fullName evidence="2">Uncharacterized protein</fullName>
    </submittedName>
</protein>
<reference evidence="2" key="1">
    <citation type="journal article" date="2024" name="Microb. Genom.">
        <title>The hidden RNA viruses in Blattodea (cockroach and termite).</title>
        <authorList>
            <person name="Fan J."/>
            <person name="Jiang S."/>
            <person name="Li W."/>
            <person name="Li J."/>
            <person name="Pang R."/>
            <person name="Wu H."/>
        </authorList>
    </citation>
    <scope>NUCLEOTIDE SEQUENCE</scope>
    <source>
        <strain evidence="2">US2013</strain>
    </source>
</reference>
<accession>A0AAT9JFC5</accession>
<organism evidence="2">
    <name type="scientific">Zootermopsis nevadensis tymo-like virus 1</name>
    <dbReference type="NCBI Taxonomy" id="3133532"/>
    <lineage>
        <taxon>Viruses</taxon>
        <taxon>Riboviria</taxon>
        <taxon>Orthornavirae</taxon>
        <taxon>Kitrinoviricota</taxon>
        <taxon>Alsuviricetes</taxon>
        <taxon>Tymovirales</taxon>
        <taxon>Tymoviridae</taxon>
    </lineage>
</organism>
<proteinExistence type="predicted"/>
<feature type="compositionally biased region" description="Basic and acidic residues" evidence="1">
    <location>
        <begin position="318"/>
        <end position="330"/>
    </location>
</feature>
<dbReference type="EMBL" id="BK067222">
    <property type="protein sequence ID" value="DBA56802.1"/>
    <property type="molecule type" value="Genomic_RNA"/>
</dbReference>
<sequence>MLTRVAISFCWPFCQVCSHLGRKMKLKLSNGCAICIFLEELELLLLYLPNCLTKPDPKLLTPMILTTPENTSLSISVTSNKPHPNWTSDEKDFLARPAFTLLLFQSASVILTHSRTAPTSGSLEQTTGAEVLSTLRRFPVLRTMPMESYTISWSMELMVTDWTSPIFDRSWLNSLFLELIQPTKWLRSNSLGYINQSSISLLCSPAVRNSPLHTKLCSLNEDLSREATPLCLKSLTCTHSFHFRDIKPLDLEQISPQILSFGKSYLELEEDFERYLEFVSYSRSTLNHINSKAHEQTTRCRRDGSRCTVPVEQSTRASRGESGGHQDTGSDSKSCP</sequence>